<dbReference type="Proteomes" id="UP000233398">
    <property type="component" value="Unassembled WGS sequence"/>
</dbReference>
<protein>
    <submittedName>
        <fullName evidence="1">Uncharacterized protein</fullName>
    </submittedName>
</protein>
<gene>
    <name evidence="1" type="ORF">CWD77_01290</name>
</gene>
<dbReference type="EMBL" id="PISP01000001">
    <property type="protein sequence ID" value="PKD44133.1"/>
    <property type="molecule type" value="Genomic_DNA"/>
</dbReference>
<evidence type="ECO:0000313" key="1">
    <source>
        <dbReference type="EMBL" id="PKD44133.1"/>
    </source>
</evidence>
<dbReference type="OrthoDB" id="1525248at2"/>
<sequence length="180" mass="20452">MNQSVQKSLLAFTVITLTIISSPYHIVAQNSDSFITTSNVEAEIVPRYPRGDAEYYITTQEKSVDLLLTNSEILLQFTDNYLDNIASEIKSENDLEDSTHFAAVLRSALSSGIQKLLDRAISIPLNEIEEIYYENGRLVMINREGEEMFEDTDIDGVKIMEDFSRRDAARFIAEAEIRMI</sequence>
<keyword evidence="2" id="KW-1185">Reference proteome</keyword>
<organism evidence="1 2">
    <name type="scientific">Rhodohalobacter barkolensis</name>
    <dbReference type="NCBI Taxonomy" id="2053187"/>
    <lineage>
        <taxon>Bacteria</taxon>
        <taxon>Pseudomonadati</taxon>
        <taxon>Balneolota</taxon>
        <taxon>Balneolia</taxon>
        <taxon>Balneolales</taxon>
        <taxon>Balneolaceae</taxon>
        <taxon>Rhodohalobacter</taxon>
    </lineage>
</organism>
<dbReference type="RefSeq" id="WP_101071424.1">
    <property type="nucleotide sequence ID" value="NZ_PISP01000001.1"/>
</dbReference>
<dbReference type="AlphaFoldDB" id="A0A2N0VIX2"/>
<accession>A0A2N0VIX2</accession>
<reference evidence="1 2" key="1">
    <citation type="submission" date="2017-11" db="EMBL/GenBank/DDBJ databases">
        <title>Rhodohalobacter 15182 sp. nov., isolated from a salt lake.</title>
        <authorList>
            <person name="Han S."/>
        </authorList>
    </citation>
    <scope>NUCLEOTIDE SEQUENCE [LARGE SCALE GENOMIC DNA]</scope>
    <source>
        <strain evidence="1 2">15182</strain>
    </source>
</reference>
<evidence type="ECO:0000313" key="2">
    <source>
        <dbReference type="Proteomes" id="UP000233398"/>
    </source>
</evidence>
<proteinExistence type="predicted"/>
<comment type="caution">
    <text evidence="1">The sequence shown here is derived from an EMBL/GenBank/DDBJ whole genome shotgun (WGS) entry which is preliminary data.</text>
</comment>
<name>A0A2N0VIX2_9BACT</name>